<keyword evidence="2" id="KW-1185">Reference proteome</keyword>
<reference evidence="1 2" key="1">
    <citation type="journal article" date="2021" name="BMC Genomics">
        <title>Datura genome reveals duplications of psychoactive alkaloid biosynthetic genes and high mutation rate following tissue culture.</title>
        <authorList>
            <person name="Rajewski A."/>
            <person name="Carter-House D."/>
            <person name="Stajich J."/>
            <person name="Litt A."/>
        </authorList>
    </citation>
    <scope>NUCLEOTIDE SEQUENCE [LARGE SCALE GENOMIC DNA]</scope>
    <source>
        <strain evidence="1">AR-01</strain>
    </source>
</reference>
<dbReference type="EMBL" id="JACEIK010000024">
    <property type="protein sequence ID" value="MCD7446941.1"/>
    <property type="molecule type" value="Genomic_DNA"/>
</dbReference>
<protein>
    <submittedName>
        <fullName evidence="1">Uncharacterized protein</fullName>
    </submittedName>
</protein>
<proteinExistence type="predicted"/>
<evidence type="ECO:0000313" key="1">
    <source>
        <dbReference type="EMBL" id="MCD7446941.1"/>
    </source>
</evidence>
<comment type="caution">
    <text evidence="1">The sequence shown here is derived from an EMBL/GenBank/DDBJ whole genome shotgun (WGS) entry which is preliminary data.</text>
</comment>
<name>A0ABS8RJJ1_DATST</name>
<accession>A0ABS8RJJ1</accession>
<dbReference type="Proteomes" id="UP000823775">
    <property type="component" value="Unassembled WGS sequence"/>
</dbReference>
<sequence length="99" mass="11711">MREVRLIWFGVKRRCINAPMRRCKRLTMVDVGRDRGRPKKYMWVVIRRTWRIFNLPWTWSYIRGYDGWENEAMDDKGYNNGAVVDFLGPIDDIGGALGA</sequence>
<evidence type="ECO:0000313" key="2">
    <source>
        <dbReference type="Proteomes" id="UP000823775"/>
    </source>
</evidence>
<organism evidence="1 2">
    <name type="scientific">Datura stramonium</name>
    <name type="common">Jimsonweed</name>
    <name type="synonym">Common thornapple</name>
    <dbReference type="NCBI Taxonomy" id="4076"/>
    <lineage>
        <taxon>Eukaryota</taxon>
        <taxon>Viridiplantae</taxon>
        <taxon>Streptophyta</taxon>
        <taxon>Embryophyta</taxon>
        <taxon>Tracheophyta</taxon>
        <taxon>Spermatophyta</taxon>
        <taxon>Magnoliopsida</taxon>
        <taxon>eudicotyledons</taxon>
        <taxon>Gunneridae</taxon>
        <taxon>Pentapetalae</taxon>
        <taxon>asterids</taxon>
        <taxon>lamiids</taxon>
        <taxon>Solanales</taxon>
        <taxon>Solanaceae</taxon>
        <taxon>Solanoideae</taxon>
        <taxon>Datureae</taxon>
        <taxon>Datura</taxon>
    </lineage>
</organism>
<gene>
    <name evidence="1" type="ORF">HAX54_019752</name>
</gene>